<dbReference type="InterPro" id="IPR006941">
    <property type="entry name" value="RNase_CAF1"/>
</dbReference>
<dbReference type="AlphaFoldDB" id="A0A088S0V9"/>
<proteinExistence type="inferred from homology"/>
<dbReference type="Proteomes" id="UP000063063">
    <property type="component" value="Chromosome 34"/>
</dbReference>
<dbReference type="RefSeq" id="XP_010702646.1">
    <property type="nucleotide sequence ID" value="XM_010704344.1"/>
</dbReference>
<sequence>MEITNNNVGMLLPYMDTILRDCSFFTVDLEFSGIDHDRDDACAEAPEQAIRSLMRKPSDLYLAKLQDSKLYSIMQIGISVFTEVEVGDANGVSTANGATPSTVPSAAAHLKKEVADFLAAEVENYTAYAETTAVVERILSSANGSAKDFASAFKYLADQMLAVAQSLEMAARANSIRATEGPPLSSQSLPILWQRYHFLETLSHAVASYQIKSTAADVKVPLTPSTCYTVHTFSALMFPAATDTEVDVTLNIATAEFLAKNDMDFTRWVKEGLRFEPVKVAAAQLTKKVEAQLQEINLLTQPYTMLQGYKECIGRRLDNLLPLLPGELQLVRFILSLSSKEFDDPAAANVKQFYVKSLALIISFARGIVPESALPEYIYTKEKLYRAEMNALSAIGVTKANRRFVRTAVFNTWGNGCSSSLVSRSYGSDLLKTLLYATEVHRKPIVFYNGYTDVIFLLLALYGASSMPLNLQSFKSLAHRHFPSLFDTRILSCAEPLQGLGDFSGKLWNVVDEISKVSTIGPYVSFKFDSTFSGGCGSTQSSMTHNAAFDSLLTGKLFAFAKYGLENANTSVKVYENILSTYATLKSIYLVNRMDGMKRETAAVVYYISNKPALRVDIIRKALESCKITAVILFRGHGYTIQPIGAACQMPNLVQTMIKVLSAKVHEKVELYQIELRTRAAIKGERESDCTGET</sequence>
<dbReference type="InterPro" id="IPR012337">
    <property type="entry name" value="RNaseH-like_sf"/>
</dbReference>
<dbReference type="VEuPathDB" id="TriTrypDB:LPAL13_340028000"/>
<accession>A0A088S0V9</accession>
<organism evidence="2 3">
    <name type="scientific">Leishmania panamensis</name>
    <dbReference type="NCBI Taxonomy" id="5679"/>
    <lineage>
        <taxon>Eukaryota</taxon>
        <taxon>Discoba</taxon>
        <taxon>Euglenozoa</taxon>
        <taxon>Kinetoplastea</taxon>
        <taxon>Metakinetoplastina</taxon>
        <taxon>Trypanosomatida</taxon>
        <taxon>Trypanosomatidae</taxon>
        <taxon>Leishmaniinae</taxon>
        <taxon>Leishmania</taxon>
        <taxon>Leishmania guyanensis species complex</taxon>
    </lineage>
</organism>
<dbReference type="PANTHER" id="PTHR15092:SF46">
    <property type="entry name" value="PUTATIVE-RELATED"/>
    <property type="match status" value="1"/>
</dbReference>
<dbReference type="GeneID" id="22578725"/>
<comment type="similarity">
    <text evidence="1">Belongs to the CAF1 family.</text>
</comment>
<evidence type="ECO:0000256" key="1">
    <source>
        <dbReference type="ARBA" id="ARBA00008372"/>
    </source>
</evidence>
<dbReference type="OrthoDB" id="414075at2759"/>
<dbReference type="Gene3D" id="3.30.420.10">
    <property type="entry name" value="Ribonuclease H-like superfamily/Ribonuclease H"/>
    <property type="match status" value="2"/>
</dbReference>
<dbReference type="EMBL" id="CP009403">
    <property type="protein sequence ID" value="AIO01846.1"/>
    <property type="molecule type" value="Genomic_DNA"/>
</dbReference>
<gene>
    <name evidence="2" type="ORF">LPMP_342200</name>
</gene>
<dbReference type="Pfam" id="PF04857">
    <property type="entry name" value="CAF1"/>
    <property type="match status" value="1"/>
</dbReference>
<dbReference type="KEGG" id="lpan:LPMP_342200"/>
<name>A0A088S0V9_LEIPA</name>
<dbReference type="SUPFAM" id="SSF53098">
    <property type="entry name" value="Ribonuclease H-like"/>
    <property type="match status" value="1"/>
</dbReference>
<evidence type="ECO:0000313" key="2">
    <source>
        <dbReference type="EMBL" id="AIO01846.1"/>
    </source>
</evidence>
<dbReference type="InterPro" id="IPR036397">
    <property type="entry name" value="RNaseH_sf"/>
</dbReference>
<dbReference type="InterPro" id="IPR051181">
    <property type="entry name" value="CAF1_poly(A)_ribonucleases"/>
</dbReference>
<dbReference type="VEuPathDB" id="TriTrypDB:LPMP_342200"/>
<keyword evidence="3" id="KW-1185">Reference proteome</keyword>
<dbReference type="GO" id="GO:0003723">
    <property type="term" value="F:RNA binding"/>
    <property type="evidence" value="ECO:0007669"/>
    <property type="project" value="TreeGrafter"/>
</dbReference>
<dbReference type="GO" id="GO:0000175">
    <property type="term" value="F:3'-5'-RNA exonuclease activity"/>
    <property type="evidence" value="ECO:0007669"/>
    <property type="project" value="TreeGrafter"/>
</dbReference>
<evidence type="ECO:0000313" key="3">
    <source>
        <dbReference type="Proteomes" id="UP000063063"/>
    </source>
</evidence>
<reference evidence="2 3" key="1">
    <citation type="journal article" date="2015" name="Sci. Rep.">
        <title>The genome of Leishmania panamensis: insights into genomics of the L. (Viannia) subgenus.</title>
        <authorList>
            <person name="Llanes A."/>
            <person name="Restrepo C.M."/>
            <person name="Vecchio G.D."/>
            <person name="Anguizola F.J."/>
            <person name="Lleonart R."/>
        </authorList>
    </citation>
    <scope>NUCLEOTIDE SEQUENCE [LARGE SCALE GENOMIC DNA]</scope>
    <source>
        <strain evidence="2 3">MHOM/PA/94/PSC-1</strain>
    </source>
</reference>
<dbReference type="eggNOG" id="ENOG502S5PP">
    <property type="taxonomic scope" value="Eukaryota"/>
</dbReference>
<protein>
    <submittedName>
        <fullName evidence="2">Ribonuclease, putative</fullName>
    </submittedName>
</protein>
<dbReference type="PANTHER" id="PTHR15092">
    <property type="entry name" value="POLY A -SPECIFIC RIBONUCLEASE/TARGET OF EGR1, MEMBER 1"/>
    <property type="match status" value="1"/>
</dbReference>